<dbReference type="AlphaFoldDB" id="A0AAE0MNV3"/>
<dbReference type="GeneID" id="87862919"/>
<dbReference type="EMBL" id="JAUEPP010000007">
    <property type="protein sequence ID" value="KAK3339557.1"/>
    <property type="molecule type" value="Genomic_DNA"/>
</dbReference>
<accession>A0AAE0MNV3</accession>
<evidence type="ECO:0000313" key="2">
    <source>
        <dbReference type="EMBL" id="KAK3339557.1"/>
    </source>
</evidence>
<keyword evidence="3" id="KW-1185">Reference proteome</keyword>
<feature type="region of interest" description="Disordered" evidence="1">
    <location>
        <begin position="80"/>
        <end position="249"/>
    </location>
</feature>
<feature type="compositionally biased region" description="Low complexity" evidence="1">
    <location>
        <begin position="222"/>
        <end position="236"/>
    </location>
</feature>
<feature type="compositionally biased region" description="Pro residues" evidence="1">
    <location>
        <begin position="174"/>
        <end position="184"/>
    </location>
</feature>
<protein>
    <submittedName>
        <fullName evidence="2">Uncharacterized protein</fullName>
    </submittedName>
</protein>
<reference evidence="2" key="2">
    <citation type="submission" date="2023-06" db="EMBL/GenBank/DDBJ databases">
        <authorList>
            <consortium name="Lawrence Berkeley National Laboratory"/>
            <person name="Haridas S."/>
            <person name="Hensen N."/>
            <person name="Bonometti L."/>
            <person name="Westerberg I."/>
            <person name="Brannstrom I.O."/>
            <person name="Guillou S."/>
            <person name="Cros-Aarteil S."/>
            <person name="Calhoun S."/>
            <person name="Kuo A."/>
            <person name="Mondo S."/>
            <person name="Pangilinan J."/>
            <person name="Riley R."/>
            <person name="Labutti K."/>
            <person name="Andreopoulos B."/>
            <person name="Lipzen A."/>
            <person name="Chen C."/>
            <person name="Yanf M."/>
            <person name="Daum C."/>
            <person name="Ng V."/>
            <person name="Clum A."/>
            <person name="Steindorff A."/>
            <person name="Ohm R."/>
            <person name="Martin F."/>
            <person name="Silar P."/>
            <person name="Natvig D."/>
            <person name="Lalanne C."/>
            <person name="Gautier V."/>
            <person name="Ament-Velasquez S.L."/>
            <person name="Kruys A."/>
            <person name="Hutchinson M.I."/>
            <person name="Powell A.J."/>
            <person name="Barry K."/>
            <person name="Miller A.N."/>
            <person name="Grigoriev I.V."/>
            <person name="Debuchy R."/>
            <person name="Gladieux P."/>
            <person name="Thoren M.H."/>
            <person name="Johannesson H."/>
        </authorList>
    </citation>
    <scope>NUCLEOTIDE SEQUENCE</scope>
    <source>
        <strain evidence="2">CBS 560.94</strain>
    </source>
</reference>
<evidence type="ECO:0000313" key="3">
    <source>
        <dbReference type="Proteomes" id="UP001278500"/>
    </source>
</evidence>
<evidence type="ECO:0000256" key="1">
    <source>
        <dbReference type="SAM" id="MobiDB-lite"/>
    </source>
</evidence>
<reference evidence="2" key="1">
    <citation type="journal article" date="2023" name="Mol. Phylogenet. Evol.">
        <title>Genome-scale phylogeny and comparative genomics of the fungal order Sordariales.</title>
        <authorList>
            <person name="Hensen N."/>
            <person name="Bonometti L."/>
            <person name="Westerberg I."/>
            <person name="Brannstrom I.O."/>
            <person name="Guillou S."/>
            <person name="Cros-Aarteil S."/>
            <person name="Calhoun S."/>
            <person name="Haridas S."/>
            <person name="Kuo A."/>
            <person name="Mondo S."/>
            <person name="Pangilinan J."/>
            <person name="Riley R."/>
            <person name="LaButti K."/>
            <person name="Andreopoulos B."/>
            <person name="Lipzen A."/>
            <person name="Chen C."/>
            <person name="Yan M."/>
            <person name="Daum C."/>
            <person name="Ng V."/>
            <person name="Clum A."/>
            <person name="Steindorff A."/>
            <person name="Ohm R.A."/>
            <person name="Martin F."/>
            <person name="Silar P."/>
            <person name="Natvig D.O."/>
            <person name="Lalanne C."/>
            <person name="Gautier V."/>
            <person name="Ament-Velasquez S.L."/>
            <person name="Kruys A."/>
            <person name="Hutchinson M.I."/>
            <person name="Powell A.J."/>
            <person name="Barry K."/>
            <person name="Miller A.N."/>
            <person name="Grigoriev I.V."/>
            <person name="Debuchy R."/>
            <person name="Gladieux P."/>
            <person name="Hiltunen Thoren M."/>
            <person name="Johannesson H."/>
        </authorList>
    </citation>
    <scope>NUCLEOTIDE SEQUENCE</scope>
    <source>
        <strain evidence="2">CBS 560.94</strain>
    </source>
</reference>
<gene>
    <name evidence="2" type="ORF">B0H65DRAFT_445720</name>
</gene>
<dbReference type="RefSeq" id="XP_062678917.1">
    <property type="nucleotide sequence ID" value="XM_062825765.1"/>
</dbReference>
<comment type="caution">
    <text evidence="2">The sequence shown here is derived from an EMBL/GenBank/DDBJ whole genome shotgun (WGS) entry which is preliminary data.</text>
</comment>
<feature type="compositionally biased region" description="Pro residues" evidence="1">
    <location>
        <begin position="238"/>
        <end position="249"/>
    </location>
</feature>
<name>A0AAE0MNV3_9PEZI</name>
<dbReference type="Proteomes" id="UP001278500">
    <property type="component" value="Unassembled WGS sequence"/>
</dbReference>
<organism evidence="2 3">
    <name type="scientific">Neurospora tetraspora</name>
    <dbReference type="NCBI Taxonomy" id="94610"/>
    <lineage>
        <taxon>Eukaryota</taxon>
        <taxon>Fungi</taxon>
        <taxon>Dikarya</taxon>
        <taxon>Ascomycota</taxon>
        <taxon>Pezizomycotina</taxon>
        <taxon>Sordariomycetes</taxon>
        <taxon>Sordariomycetidae</taxon>
        <taxon>Sordariales</taxon>
        <taxon>Sordariaceae</taxon>
        <taxon>Neurospora</taxon>
    </lineage>
</organism>
<feature type="compositionally biased region" description="Basic residues" evidence="1">
    <location>
        <begin position="112"/>
        <end position="126"/>
    </location>
</feature>
<proteinExistence type="predicted"/>
<sequence length="249" mass="26959">MAMMKSECDLPAIIYNRAFEYHTSELTKRTGKETHLDKYNNPFMNPSKPRAFPFSQIQALQASKVPSNQAIIQQPLTYQNKTHQVPKRHHQDDPHPPHPPGHGRRLPTGPWRPRRSSRRKAHRRRSSSAAPQAHPARHRSSSPAPHPARHRSSSPAPQAHRHRSSSPAPMLIGAPPPALPPKPIPLGAAPPALPPIPLGTAPPALPPKPTVTASVPVPPKPTVTGPPAGPKPTVTGEPPKPSPAGHPKH</sequence>